<gene>
    <name evidence="6" type="ORF">AABB29_01425</name>
</gene>
<evidence type="ECO:0000313" key="6">
    <source>
        <dbReference type="EMBL" id="WZC49352.1"/>
    </source>
</evidence>
<evidence type="ECO:0000259" key="5">
    <source>
        <dbReference type="PROSITE" id="PS50931"/>
    </source>
</evidence>
<dbReference type="InterPro" id="IPR058163">
    <property type="entry name" value="LysR-type_TF_proteobact-type"/>
</dbReference>
<dbReference type="InterPro" id="IPR000847">
    <property type="entry name" value="LysR_HTH_N"/>
</dbReference>
<dbReference type="Gene3D" id="3.40.190.10">
    <property type="entry name" value="Periplasmic binding protein-like II"/>
    <property type="match status" value="2"/>
</dbReference>
<sequence length="291" mass="31503">MNWRDIPSLAALRAFEVAARTGSYSAAAQELNVTHAAIAQHVRAVEAHLDTILMLRDGRAMKPTETGAALAAELSAGFRQIVEGVKAINEDVDARPLSVSVTPSFADNWLMPRLTRFWAEHPGFSLSVSPSMDLVDLRRDGFDMAIRYGRGDWPDVTATHLVAANYTVVAAPDLVKGRTIKALSDLYDLPWLFTSKDSEAQKWVTESGFDMACCQANTVATGSMLLAGARAGGGVAVIAGALIEDDLATGRLVALMRAQHEELGYYIIHRPGILSERAKILKSWLLKNAQG</sequence>
<organism evidence="6 7">
    <name type="scientific">Yoonia phaeophyticola</name>
    <dbReference type="NCBI Taxonomy" id="3137369"/>
    <lineage>
        <taxon>Bacteria</taxon>
        <taxon>Pseudomonadati</taxon>
        <taxon>Pseudomonadota</taxon>
        <taxon>Alphaproteobacteria</taxon>
        <taxon>Rhodobacterales</taxon>
        <taxon>Paracoccaceae</taxon>
        <taxon>Yoonia</taxon>
    </lineage>
</organism>
<dbReference type="SUPFAM" id="SSF46785">
    <property type="entry name" value="Winged helix' DNA-binding domain"/>
    <property type="match status" value="1"/>
</dbReference>
<comment type="similarity">
    <text evidence="1">Belongs to the LysR transcriptional regulatory family.</text>
</comment>
<dbReference type="Pfam" id="PF03466">
    <property type="entry name" value="LysR_substrate"/>
    <property type="match status" value="1"/>
</dbReference>
<dbReference type="Gene3D" id="1.10.10.10">
    <property type="entry name" value="Winged helix-like DNA-binding domain superfamily/Winged helix DNA-binding domain"/>
    <property type="match status" value="1"/>
</dbReference>
<dbReference type="SUPFAM" id="SSF53850">
    <property type="entry name" value="Periplasmic binding protein-like II"/>
    <property type="match status" value="1"/>
</dbReference>
<keyword evidence="4" id="KW-0804">Transcription</keyword>
<dbReference type="PANTHER" id="PTHR30537">
    <property type="entry name" value="HTH-TYPE TRANSCRIPTIONAL REGULATOR"/>
    <property type="match status" value="1"/>
</dbReference>
<dbReference type="EMBL" id="CP150951">
    <property type="protein sequence ID" value="WZC49352.1"/>
    <property type="molecule type" value="Genomic_DNA"/>
</dbReference>
<dbReference type="Pfam" id="PF00126">
    <property type="entry name" value="HTH_1"/>
    <property type="match status" value="1"/>
</dbReference>
<proteinExistence type="inferred from homology"/>
<dbReference type="Proteomes" id="UP001440612">
    <property type="component" value="Chromosome"/>
</dbReference>
<reference evidence="7" key="1">
    <citation type="submission" date="2024-04" db="EMBL/GenBank/DDBJ databases">
        <title>Phylogenomic analyses of a clade within the roseobacter group suggest taxonomic reassignments of species of the genera Aestuariivita, Citreicella, Loktanella, Nautella, Pelagibaca, Ruegeria, Thalassobius, Thiobacimonas and Tropicibacter, and the proposal o.</title>
        <authorList>
            <person name="Jeon C.O."/>
        </authorList>
    </citation>
    <scope>NUCLEOTIDE SEQUENCE [LARGE SCALE GENOMIC DNA]</scope>
    <source>
        <strain evidence="7">BS5-3</strain>
    </source>
</reference>
<keyword evidence="7" id="KW-1185">Reference proteome</keyword>
<dbReference type="InterPro" id="IPR036388">
    <property type="entry name" value="WH-like_DNA-bd_sf"/>
</dbReference>
<feature type="domain" description="HTH lysR-type" evidence="5">
    <location>
        <begin position="7"/>
        <end position="64"/>
    </location>
</feature>
<evidence type="ECO:0000256" key="3">
    <source>
        <dbReference type="ARBA" id="ARBA00023125"/>
    </source>
</evidence>
<dbReference type="PROSITE" id="PS50931">
    <property type="entry name" value="HTH_LYSR"/>
    <property type="match status" value="1"/>
</dbReference>
<accession>A0ABZ2V4B4</accession>
<keyword evidence="3" id="KW-0238">DNA-binding</keyword>
<dbReference type="InterPro" id="IPR005119">
    <property type="entry name" value="LysR_subst-bd"/>
</dbReference>
<dbReference type="InterPro" id="IPR036390">
    <property type="entry name" value="WH_DNA-bd_sf"/>
</dbReference>
<keyword evidence="2" id="KW-0805">Transcription regulation</keyword>
<evidence type="ECO:0000256" key="2">
    <source>
        <dbReference type="ARBA" id="ARBA00023015"/>
    </source>
</evidence>
<evidence type="ECO:0000313" key="7">
    <source>
        <dbReference type="Proteomes" id="UP001440612"/>
    </source>
</evidence>
<dbReference type="RefSeq" id="WP_341367462.1">
    <property type="nucleotide sequence ID" value="NZ_CP150951.2"/>
</dbReference>
<evidence type="ECO:0000256" key="1">
    <source>
        <dbReference type="ARBA" id="ARBA00009437"/>
    </source>
</evidence>
<dbReference type="PANTHER" id="PTHR30537:SF74">
    <property type="entry name" value="HTH-TYPE TRANSCRIPTIONAL REGULATOR TRPI"/>
    <property type="match status" value="1"/>
</dbReference>
<protein>
    <submittedName>
        <fullName evidence="6">LysR family transcriptional regulator</fullName>
    </submittedName>
</protein>
<evidence type="ECO:0000256" key="4">
    <source>
        <dbReference type="ARBA" id="ARBA00023163"/>
    </source>
</evidence>
<name>A0ABZ2V4B4_9RHOB</name>